<dbReference type="SUPFAM" id="SSF46955">
    <property type="entry name" value="Putative DNA-binding domain"/>
    <property type="match status" value="1"/>
</dbReference>
<dbReference type="Pfam" id="PF13411">
    <property type="entry name" value="MerR_1"/>
    <property type="match status" value="1"/>
</dbReference>
<dbReference type="CDD" id="cd04776">
    <property type="entry name" value="HTH_GnyR"/>
    <property type="match status" value="1"/>
</dbReference>
<protein>
    <submittedName>
        <fullName evidence="3">MerR family DNA-binding transcriptional regulator</fullName>
    </submittedName>
</protein>
<dbReference type="GO" id="GO:0003700">
    <property type="term" value="F:DNA-binding transcription factor activity"/>
    <property type="evidence" value="ECO:0007669"/>
    <property type="project" value="InterPro"/>
</dbReference>
<evidence type="ECO:0000313" key="3">
    <source>
        <dbReference type="EMBL" id="TLU71771.1"/>
    </source>
</evidence>
<name>A0A5R9J824_9PROT</name>
<proteinExistence type="predicted"/>
<dbReference type="InterPro" id="IPR047057">
    <property type="entry name" value="MerR_fam"/>
</dbReference>
<evidence type="ECO:0000259" key="2">
    <source>
        <dbReference type="PROSITE" id="PS50937"/>
    </source>
</evidence>
<evidence type="ECO:0000313" key="4">
    <source>
        <dbReference type="Proteomes" id="UP000305654"/>
    </source>
</evidence>
<dbReference type="SMART" id="SM00422">
    <property type="entry name" value="HTH_MERR"/>
    <property type="match status" value="1"/>
</dbReference>
<dbReference type="GO" id="GO:0003677">
    <property type="term" value="F:DNA binding"/>
    <property type="evidence" value="ECO:0007669"/>
    <property type="project" value="UniProtKB-KW"/>
</dbReference>
<organism evidence="3 4">
    <name type="scientific">Lichenicoccus roseus</name>
    <dbReference type="NCBI Taxonomy" id="2683649"/>
    <lineage>
        <taxon>Bacteria</taxon>
        <taxon>Pseudomonadati</taxon>
        <taxon>Pseudomonadota</taxon>
        <taxon>Alphaproteobacteria</taxon>
        <taxon>Acetobacterales</taxon>
        <taxon>Acetobacteraceae</taxon>
        <taxon>Lichenicoccus</taxon>
    </lineage>
</organism>
<dbReference type="InterPro" id="IPR009061">
    <property type="entry name" value="DNA-bd_dom_put_sf"/>
</dbReference>
<dbReference type="Gene3D" id="1.10.1660.10">
    <property type="match status" value="1"/>
</dbReference>
<accession>A0A5R9J824</accession>
<feature type="domain" description="HTH merR-type" evidence="2">
    <location>
        <begin position="14"/>
        <end position="81"/>
    </location>
</feature>
<gene>
    <name evidence="3" type="ORF">FE263_15000</name>
</gene>
<sequence>MPDQVIRNAAATRLYTVTELASALGVTARALRFYEDKGLINPSRAGGARIYTHRDRARLQLILRGKRLGFTLRDIKEFLDLYDVDPGHHEQQRRLLTAVRKRIVHLSGMKDAITETLRELAEIERQVAASVRG</sequence>
<keyword evidence="4" id="KW-1185">Reference proteome</keyword>
<dbReference type="OrthoDB" id="9803659at2"/>
<dbReference type="InterPro" id="IPR000551">
    <property type="entry name" value="MerR-type_HTH_dom"/>
</dbReference>
<dbReference type="EMBL" id="VCDI01000005">
    <property type="protein sequence ID" value="TLU71771.1"/>
    <property type="molecule type" value="Genomic_DNA"/>
</dbReference>
<dbReference type="PANTHER" id="PTHR30204">
    <property type="entry name" value="REDOX-CYCLING DRUG-SENSING TRANSCRIPTIONAL ACTIVATOR SOXR"/>
    <property type="match status" value="1"/>
</dbReference>
<dbReference type="AlphaFoldDB" id="A0A5R9J824"/>
<dbReference type="PROSITE" id="PS50937">
    <property type="entry name" value="HTH_MERR_2"/>
    <property type="match status" value="1"/>
</dbReference>
<reference evidence="3 4" key="1">
    <citation type="submission" date="2019-05" db="EMBL/GenBank/DDBJ databases">
        <authorList>
            <person name="Pankratov T."/>
            <person name="Grouzdev D."/>
        </authorList>
    </citation>
    <scope>NUCLEOTIDE SEQUENCE [LARGE SCALE GENOMIC DNA]</scope>
    <source>
        <strain evidence="3 4">KEBCLARHB70R</strain>
    </source>
</reference>
<keyword evidence="1 3" id="KW-0238">DNA-binding</keyword>
<dbReference type="PANTHER" id="PTHR30204:SF58">
    <property type="entry name" value="HTH-TYPE TRANSCRIPTIONAL REGULATOR YFMP"/>
    <property type="match status" value="1"/>
</dbReference>
<dbReference type="RefSeq" id="WP_138326841.1">
    <property type="nucleotide sequence ID" value="NZ_VCDI01000005.1"/>
</dbReference>
<comment type="caution">
    <text evidence="3">The sequence shown here is derived from an EMBL/GenBank/DDBJ whole genome shotgun (WGS) entry which is preliminary data.</text>
</comment>
<evidence type="ECO:0000256" key="1">
    <source>
        <dbReference type="ARBA" id="ARBA00023125"/>
    </source>
</evidence>
<dbReference type="Proteomes" id="UP000305654">
    <property type="component" value="Unassembled WGS sequence"/>
</dbReference>